<dbReference type="EMBL" id="BIMR01000315">
    <property type="protein sequence ID" value="GCE78134.1"/>
    <property type="molecule type" value="Genomic_DNA"/>
</dbReference>
<evidence type="ECO:0000259" key="1">
    <source>
        <dbReference type="PROSITE" id="PS51352"/>
    </source>
</evidence>
<sequence length="112" mass="11823">MTVATATTLTADDLGVPLGRRATVVQFSSTFCVPCRRTRQVVEHAVRDRDDVRHVDLDVADHLALGERLAVESTPTVLVLDSAGVVRRRAAGVPTLAQVRAALAEAGAPPTA</sequence>
<comment type="caution">
    <text evidence="2">The sequence shown here is derived from an EMBL/GenBank/DDBJ whole genome shotgun (WGS) entry which is preliminary data.</text>
</comment>
<organism evidence="2 3">
    <name type="scientific">Cellulomonas biazotea</name>
    <dbReference type="NCBI Taxonomy" id="1709"/>
    <lineage>
        <taxon>Bacteria</taxon>
        <taxon>Bacillati</taxon>
        <taxon>Actinomycetota</taxon>
        <taxon>Actinomycetes</taxon>
        <taxon>Micrococcales</taxon>
        <taxon>Cellulomonadaceae</taxon>
        <taxon>Cellulomonas</taxon>
    </lineage>
</organism>
<dbReference type="InterPro" id="IPR013766">
    <property type="entry name" value="Thioredoxin_domain"/>
</dbReference>
<dbReference type="Pfam" id="PF00085">
    <property type="entry name" value="Thioredoxin"/>
    <property type="match status" value="1"/>
</dbReference>
<keyword evidence="3" id="KW-1185">Reference proteome</keyword>
<reference evidence="2 3" key="1">
    <citation type="submission" date="2019-01" db="EMBL/GenBank/DDBJ databases">
        <title>Draft genome sequence of Cellulomonas takizawaensis strain TKZ-21.</title>
        <authorList>
            <person name="Yamamura H."/>
            <person name="Hayashi T."/>
            <person name="Hamada M."/>
            <person name="Serisawa Y."/>
            <person name="Matsuyama K."/>
            <person name="Nakagawa Y."/>
            <person name="Otoguro M."/>
            <person name="Yanagida F."/>
            <person name="Hayakawa M."/>
        </authorList>
    </citation>
    <scope>NUCLEOTIDE SEQUENCE [LARGE SCALE GENOMIC DNA]</scope>
    <source>
        <strain evidence="2 3">NBRC12680</strain>
    </source>
</reference>
<protein>
    <recommendedName>
        <fullName evidence="1">Thioredoxin domain-containing protein</fullName>
    </recommendedName>
</protein>
<accession>A0A402DVH9</accession>
<gene>
    <name evidence="2" type="ORF">CBZ_31900</name>
</gene>
<evidence type="ECO:0000313" key="2">
    <source>
        <dbReference type="EMBL" id="GCE78134.1"/>
    </source>
</evidence>
<dbReference type="CDD" id="cd02947">
    <property type="entry name" value="TRX_family"/>
    <property type="match status" value="1"/>
</dbReference>
<name>A0A402DVH9_9CELL</name>
<dbReference type="InterPro" id="IPR036249">
    <property type="entry name" value="Thioredoxin-like_sf"/>
</dbReference>
<dbReference type="Proteomes" id="UP000289954">
    <property type="component" value="Unassembled WGS sequence"/>
</dbReference>
<evidence type="ECO:0000313" key="3">
    <source>
        <dbReference type="Proteomes" id="UP000289954"/>
    </source>
</evidence>
<dbReference type="RefSeq" id="WP_246013515.1">
    <property type="nucleotide sequence ID" value="NZ_BIMR01000315.1"/>
</dbReference>
<proteinExistence type="predicted"/>
<dbReference type="AlphaFoldDB" id="A0A402DVH9"/>
<dbReference type="SUPFAM" id="SSF52833">
    <property type="entry name" value="Thioredoxin-like"/>
    <property type="match status" value="1"/>
</dbReference>
<dbReference type="Gene3D" id="3.40.30.10">
    <property type="entry name" value="Glutaredoxin"/>
    <property type="match status" value="1"/>
</dbReference>
<dbReference type="PROSITE" id="PS51352">
    <property type="entry name" value="THIOREDOXIN_2"/>
    <property type="match status" value="1"/>
</dbReference>
<feature type="domain" description="Thioredoxin" evidence="1">
    <location>
        <begin position="1"/>
        <end position="108"/>
    </location>
</feature>